<evidence type="ECO:0000313" key="2">
    <source>
        <dbReference type="EMBL" id="CAB4200210.1"/>
    </source>
</evidence>
<accession>A0A6J5SUJ2</accession>
<dbReference type="EMBL" id="LR796956">
    <property type="protein sequence ID" value="CAB4177616.1"/>
    <property type="molecule type" value="Genomic_DNA"/>
</dbReference>
<dbReference type="EMBL" id="LR797299">
    <property type="protein sequence ID" value="CAB4200210.1"/>
    <property type="molecule type" value="Genomic_DNA"/>
</dbReference>
<proteinExistence type="predicted"/>
<evidence type="ECO:0000313" key="1">
    <source>
        <dbReference type="EMBL" id="CAB4177616.1"/>
    </source>
</evidence>
<sequence length="113" mass="13100">MMIPDTHKLSAENAAELDGCVKRMRELGCIVFAYSPEDVWQVATHHGSEEWDDRVDLKDFAGLAQEDDQMWELLAQVVEDTYQHEVEYWDDPERDERTLTALDSESKLVDEVL</sequence>
<evidence type="ECO:0000313" key="3">
    <source>
        <dbReference type="EMBL" id="CAB4218097.1"/>
    </source>
</evidence>
<reference evidence="3" key="1">
    <citation type="submission" date="2020-05" db="EMBL/GenBank/DDBJ databases">
        <authorList>
            <person name="Chiriac C."/>
            <person name="Salcher M."/>
            <person name="Ghai R."/>
            <person name="Kavagutti S V."/>
        </authorList>
    </citation>
    <scope>NUCLEOTIDE SEQUENCE</scope>
</reference>
<organism evidence="3">
    <name type="scientific">uncultured Caudovirales phage</name>
    <dbReference type="NCBI Taxonomy" id="2100421"/>
    <lineage>
        <taxon>Viruses</taxon>
        <taxon>Duplodnaviria</taxon>
        <taxon>Heunggongvirae</taxon>
        <taxon>Uroviricota</taxon>
        <taxon>Caudoviricetes</taxon>
        <taxon>Peduoviridae</taxon>
        <taxon>Maltschvirus</taxon>
        <taxon>Maltschvirus maltsch</taxon>
    </lineage>
</organism>
<gene>
    <name evidence="1" type="ORF">UFOVP1005_33</name>
    <name evidence="2" type="ORF">UFOVP1344_33</name>
    <name evidence="3" type="ORF">UFOVP1602_7</name>
</gene>
<protein>
    <submittedName>
        <fullName evidence="3">Uncharacterized protein</fullName>
    </submittedName>
</protein>
<dbReference type="EMBL" id="LR797467">
    <property type="protein sequence ID" value="CAB4218097.1"/>
    <property type="molecule type" value="Genomic_DNA"/>
</dbReference>
<name>A0A6J5SUJ2_9CAUD</name>